<dbReference type="Proteomes" id="UP000004793">
    <property type="component" value="Chromosome"/>
</dbReference>
<reference evidence="3 4" key="1">
    <citation type="submission" date="2011-01" db="EMBL/GenBank/DDBJ databases">
        <title>Whole genome sequence of Caldisericum exile AZM16c01.</title>
        <authorList>
            <person name="Narita-Yamada S."/>
            <person name="Kawakoshi A."/>
            <person name="Nakamura S."/>
            <person name="Sasagawa M."/>
            <person name="Fukada J."/>
            <person name="Sekine M."/>
            <person name="Kato Y."/>
            <person name="Fukai R."/>
            <person name="Sasaki K."/>
            <person name="Hanamaki A."/>
            <person name="Narita H."/>
            <person name="Konno Y."/>
            <person name="Mori K."/>
            <person name="Yamazaki S."/>
            <person name="Suzuki K."/>
            <person name="Fujita N."/>
        </authorList>
    </citation>
    <scope>NUCLEOTIDE SEQUENCE [LARGE SCALE GENOMIC DNA]</scope>
    <source>
        <strain evidence="4">DSM 21853 / NBRC 104410 / AZM16c01</strain>
    </source>
</reference>
<protein>
    <recommendedName>
        <fullName evidence="2">Impact N-terminal domain-containing protein</fullName>
    </recommendedName>
</protein>
<dbReference type="RefSeq" id="WP_014453133.1">
    <property type="nucleotide sequence ID" value="NC_017096.1"/>
</dbReference>
<evidence type="ECO:0000259" key="2">
    <source>
        <dbReference type="Pfam" id="PF01205"/>
    </source>
</evidence>
<evidence type="ECO:0000313" key="3">
    <source>
        <dbReference type="EMBL" id="BAL80729.1"/>
    </source>
</evidence>
<dbReference type="GO" id="GO:0005737">
    <property type="term" value="C:cytoplasm"/>
    <property type="evidence" value="ECO:0007669"/>
    <property type="project" value="TreeGrafter"/>
</dbReference>
<comment type="similarity">
    <text evidence="1">Belongs to the IMPACT family.</text>
</comment>
<name>A0A7U6GE57_CALEA</name>
<dbReference type="PANTHER" id="PTHR16301:SF20">
    <property type="entry name" value="IMPACT FAMILY MEMBER YIGZ"/>
    <property type="match status" value="1"/>
</dbReference>
<sequence length="196" mass="22069">MKYKTVDGVVVKNVIKRSTFIATVKRVSSMSEVESLLRGIKAQYKDANHNPYAYRLVSGESHYSDDGEPSGSAGLPIFNAIRHFDVYNVCVVVTRYFGGIKLGIPGLIEAYGKTAEFAISSAKIVEEKTMKTFEITFPYKSFNYVNYVLNKVQAEIIKREFNEIGLVIAKVDEDMFDDFTNLLKKEGSISFKILSF</sequence>
<dbReference type="Pfam" id="PF01205">
    <property type="entry name" value="Impact_N"/>
    <property type="match status" value="1"/>
</dbReference>
<dbReference type="OrthoDB" id="9813771at2"/>
<dbReference type="KEGG" id="cex:CSE_06030"/>
<dbReference type="InterPro" id="IPR020568">
    <property type="entry name" value="Ribosomal_Su5_D2-typ_SF"/>
</dbReference>
<feature type="domain" description="Impact N-terminal" evidence="2">
    <location>
        <begin position="16"/>
        <end position="118"/>
    </location>
</feature>
<gene>
    <name evidence="3" type="ordered locus">CSE_06030</name>
</gene>
<evidence type="ECO:0000313" key="4">
    <source>
        <dbReference type="Proteomes" id="UP000004793"/>
    </source>
</evidence>
<dbReference type="GO" id="GO:0006446">
    <property type="term" value="P:regulation of translational initiation"/>
    <property type="evidence" value="ECO:0007669"/>
    <property type="project" value="TreeGrafter"/>
</dbReference>
<dbReference type="InterPro" id="IPR023582">
    <property type="entry name" value="Impact"/>
</dbReference>
<dbReference type="SUPFAM" id="SSF54211">
    <property type="entry name" value="Ribosomal protein S5 domain 2-like"/>
    <property type="match status" value="1"/>
</dbReference>
<dbReference type="Gene3D" id="3.30.230.30">
    <property type="entry name" value="Impact, N-terminal domain"/>
    <property type="match status" value="1"/>
</dbReference>
<proteinExistence type="inferred from homology"/>
<dbReference type="EMBL" id="AP012051">
    <property type="protein sequence ID" value="BAL80729.1"/>
    <property type="molecule type" value="Genomic_DNA"/>
</dbReference>
<organism evidence="3 4">
    <name type="scientific">Caldisericum exile (strain DSM 21853 / NBRC 104410 / AZM16c01)</name>
    <dbReference type="NCBI Taxonomy" id="511051"/>
    <lineage>
        <taxon>Bacteria</taxon>
        <taxon>Pseudomonadati</taxon>
        <taxon>Caldisericota/Cryosericota group</taxon>
        <taxon>Caldisericota</taxon>
        <taxon>Caldisericia</taxon>
        <taxon>Caldisericales</taxon>
        <taxon>Caldisericaceae</taxon>
        <taxon>Caldisericum</taxon>
    </lineage>
</organism>
<dbReference type="InterPro" id="IPR036956">
    <property type="entry name" value="Impact_N_sf"/>
</dbReference>
<keyword evidence="4" id="KW-1185">Reference proteome</keyword>
<evidence type="ECO:0000256" key="1">
    <source>
        <dbReference type="ARBA" id="ARBA00007665"/>
    </source>
</evidence>
<dbReference type="PANTHER" id="PTHR16301">
    <property type="entry name" value="IMPACT-RELATED"/>
    <property type="match status" value="1"/>
</dbReference>
<accession>A0A7U6GE57</accession>
<dbReference type="AlphaFoldDB" id="A0A7U6GE57"/>
<dbReference type="InterPro" id="IPR001498">
    <property type="entry name" value="Impact_N"/>
</dbReference>